<dbReference type="EMBL" id="JBJQND010000009">
    <property type="protein sequence ID" value="KAL3867234.1"/>
    <property type="molecule type" value="Genomic_DNA"/>
</dbReference>
<evidence type="ECO:0000313" key="4">
    <source>
        <dbReference type="EMBL" id="KAL3867234.1"/>
    </source>
</evidence>
<gene>
    <name evidence="4" type="ORF">ACJMK2_044450</name>
</gene>
<dbReference type="GO" id="GO:0003723">
    <property type="term" value="F:RNA binding"/>
    <property type="evidence" value="ECO:0007669"/>
    <property type="project" value="UniProtKB-UniRule"/>
</dbReference>
<feature type="domain" description="K Homology" evidence="3">
    <location>
        <begin position="6"/>
        <end position="76"/>
    </location>
</feature>
<dbReference type="InterPro" id="IPR004088">
    <property type="entry name" value="KH_dom_type_1"/>
</dbReference>
<evidence type="ECO:0000259" key="3">
    <source>
        <dbReference type="SMART" id="SM00322"/>
    </source>
</evidence>
<dbReference type="InterPro" id="IPR004087">
    <property type="entry name" value="KH_dom"/>
</dbReference>
<dbReference type="InterPro" id="IPR036612">
    <property type="entry name" value="KH_dom_type_1_sf"/>
</dbReference>
<dbReference type="AlphaFoldDB" id="A0ABD3W063"/>
<sequence length="231" mass="26083">MCSSSLYIHSVISVPRASVGMIIGKKGHMIKMIETETGTKIRFRPDDGLSRLRECTISGYEPAVKKTQQIIRDIIKRPSLTRGQDGFSHDDEWQVRADEIYDREYHKATTSVPADKCGLVIGKGGRWIKNIIQVSGAHVELSSEQGSNPNEKIFNIFGTRSEIRIAIDLIYGKAGIPTGHASQGWRNQFGERVHGCWEFTAIDYTSDSLENNVDLFQKYLRDFDSILFLQN</sequence>
<dbReference type="Proteomes" id="UP001634394">
    <property type="component" value="Unassembled WGS sequence"/>
</dbReference>
<evidence type="ECO:0000313" key="5">
    <source>
        <dbReference type="Proteomes" id="UP001634394"/>
    </source>
</evidence>
<evidence type="ECO:0000256" key="2">
    <source>
        <dbReference type="PROSITE-ProRule" id="PRU00117"/>
    </source>
</evidence>
<keyword evidence="1" id="KW-0677">Repeat</keyword>
<comment type="caution">
    <text evidence="4">The sequence shown here is derived from an EMBL/GenBank/DDBJ whole genome shotgun (WGS) entry which is preliminary data.</text>
</comment>
<keyword evidence="2" id="KW-0694">RNA-binding</keyword>
<dbReference type="Gene3D" id="3.30.1370.10">
    <property type="entry name" value="K Homology domain, type 1"/>
    <property type="match status" value="2"/>
</dbReference>
<evidence type="ECO:0000256" key="1">
    <source>
        <dbReference type="ARBA" id="ARBA00022737"/>
    </source>
</evidence>
<dbReference type="PANTHER" id="PTHR10288">
    <property type="entry name" value="KH DOMAIN CONTAINING RNA BINDING PROTEIN"/>
    <property type="match status" value="1"/>
</dbReference>
<reference evidence="4 5" key="1">
    <citation type="submission" date="2024-11" db="EMBL/GenBank/DDBJ databases">
        <title>Chromosome-level genome assembly of the freshwater bivalve Anodonta woodiana.</title>
        <authorList>
            <person name="Chen X."/>
        </authorList>
    </citation>
    <scope>NUCLEOTIDE SEQUENCE [LARGE SCALE GENOMIC DNA]</scope>
    <source>
        <strain evidence="4">MN2024</strain>
        <tissue evidence="4">Gills</tissue>
    </source>
</reference>
<dbReference type="Pfam" id="PF00013">
    <property type="entry name" value="KH_1"/>
    <property type="match status" value="2"/>
</dbReference>
<organism evidence="4 5">
    <name type="scientific">Sinanodonta woodiana</name>
    <name type="common">Chinese pond mussel</name>
    <name type="synonym">Anodonta woodiana</name>
    <dbReference type="NCBI Taxonomy" id="1069815"/>
    <lineage>
        <taxon>Eukaryota</taxon>
        <taxon>Metazoa</taxon>
        <taxon>Spiralia</taxon>
        <taxon>Lophotrochozoa</taxon>
        <taxon>Mollusca</taxon>
        <taxon>Bivalvia</taxon>
        <taxon>Autobranchia</taxon>
        <taxon>Heteroconchia</taxon>
        <taxon>Palaeoheterodonta</taxon>
        <taxon>Unionida</taxon>
        <taxon>Unionoidea</taxon>
        <taxon>Unionidae</taxon>
        <taxon>Unioninae</taxon>
        <taxon>Sinanodonta</taxon>
    </lineage>
</organism>
<dbReference type="PROSITE" id="PS50084">
    <property type="entry name" value="KH_TYPE_1"/>
    <property type="match status" value="2"/>
</dbReference>
<proteinExistence type="predicted"/>
<dbReference type="SUPFAM" id="SSF54791">
    <property type="entry name" value="Eukaryotic type KH-domain (KH-domain type I)"/>
    <property type="match status" value="2"/>
</dbReference>
<protein>
    <recommendedName>
        <fullName evidence="3">K Homology domain-containing protein</fullName>
    </recommendedName>
</protein>
<keyword evidence="5" id="KW-1185">Reference proteome</keyword>
<feature type="domain" description="K Homology" evidence="3">
    <location>
        <begin position="104"/>
        <end position="175"/>
    </location>
</feature>
<dbReference type="SMART" id="SM00322">
    <property type="entry name" value="KH"/>
    <property type="match status" value="2"/>
</dbReference>
<name>A0ABD3W063_SINWO</name>
<accession>A0ABD3W063</accession>